<dbReference type="STRING" id="871741.SAMN05192570_2192"/>
<dbReference type="OrthoDB" id="5825388at2"/>
<feature type="transmembrane region" description="Helical" evidence="1">
    <location>
        <begin position="44"/>
        <end position="63"/>
    </location>
</feature>
<protein>
    <submittedName>
        <fullName evidence="3">Putative membrane protein</fullName>
    </submittedName>
</protein>
<dbReference type="Proteomes" id="UP000198788">
    <property type="component" value="Unassembled WGS sequence"/>
</dbReference>
<evidence type="ECO:0000313" key="4">
    <source>
        <dbReference type="Proteomes" id="UP000198788"/>
    </source>
</evidence>
<dbReference type="InterPro" id="IPR007621">
    <property type="entry name" value="TPM_dom"/>
</dbReference>
<name>A0A1I6S5K1_9CAUL</name>
<sequence length="230" mass="24743">MVIRQRTQAEARIAAAIAEAESRTSGEIFCVLAGRVSSYRDVSLTWAAAAALILPLLLIPAGFEPSWVPGFSDGWEAGHLAARDITVGHALAAYALLQAGVFLLTFLLTSIPAVRRIATPRRIRTARVRRAALQQFLAHGLHVTESRTGVLLFACMADHQVEVIADEGIHAKVDQVVWAEAAEALAQGLKRGDAPGGFEAAIRHTGAVLAEHFPPGQRNHNELDDRLVVI</sequence>
<proteinExistence type="predicted"/>
<feature type="domain" description="TPM" evidence="2">
    <location>
        <begin position="122"/>
        <end position="206"/>
    </location>
</feature>
<accession>A0A1I6S5K1</accession>
<dbReference type="Pfam" id="PF04536">
    <property type="entry name" value="TPM_phosphatase"/>
    <property type="match status" value="1"/>
</dbReference>
<evidence type="ECO:0000313" key="3">
    <source>
        <dbReference type="EMBL" id="SFS72245.1"/>
    </source>
</evidence>
<feature type="transmembrane region" description="Helical" evidence="1">
    <location>
        <begin position="91"/>
        <end position="114"/>
    </location>
</feature>
<dbReference type="RefSeq" id="WP_092310300.1">
    <property type="nucleotide sequence ID" value="NZ_FOZV01000004.1"/>
</dbReference>
<keyword evidence="1" id="KW-1133">Transmembrane helix</keyword>
<evidence type="ECO:0000256" key="1">
    <source>
        <dbReference type="SAM" id="Phobius"/>
    </source>
</evidence>
<reference evidence="4" key="1">
    <citation type="submission" date="2016-10" db="EMBL/GenBank/DDBJ databases">
        <authorList>
            <person name="Varghese N."/>
            <person name="Submissions S."/>
        </authorList>
    </citation>
    <scope>NUCLEOTIDE SEQUENCE [LARGE SCALE GENOMIC DNA]</scope>
    <source>
        <strain evidence="4">CGMCC 1.10683</strain>
    </source>
</reference>
<organism evidence="3 4">
    <name type="scientific">Brevundimonas viscosa</name>
    <dbReference type="NCBI Taxonomy" id="871741"/>
    <lineage>
        <taxon>Bacteria</taxon>
        <taxon>Pseudomonadati</taxon>
        <taxon>Pseudomonadota</taxon>
        <taxon>Alphaproteobacteria</taxon>
        <taxon>Caulobacterales</taxon>
        <taxon>Caulobacteraceae</taxon>
        <taxon>Brevundimonas</taxon>
    </lineage>
</organism>
<evidence type="ECO:0000259" key="2">
    <source>
        <dbReference type="Pfam" id="PF04536"/>
    </source>
</evidence>
<dbReference type="AlphaFoldDB" id="A0A1I6S5K1"/>
<keyword evidence="4" id="KW-1185">Reference proteome</keyword>
<dbReference type="Gene3D" id="3.10.310.50">
    <property type="match status" value="1"/>
</dbReference>
<keyword evidence="1" id="KW-0812">Transmembrane</keyword>
<gene>
    <name evidence="3" type="ORF">SAMN05192570_2192</name>
</gene>
<dbReference type="PANTHER" id="PTHR30373:SF8">
    <property type="entry name" value="BLL7265 PROTEIN"/>
    <property type="match status" value="1"/>
</dbReference>
<dbReference type="PANTHER" id="PTHR30373">
    <property type="entry name" value="UPF0603 PROTEIN YGCG"/>
    <property type="match status" value="1"/>
</dbReference>
<keyword evidence="1" id="KW-0472">Membrane</keyword>
<dbReference type="EMBL" id="FOZV01000004">
    <property type="protein sequence ID" value="SFS72245.1"/>
    <property type="molecule type" value="Genomic_DNA"/>
</dbReference>